<dbReference type="GO" id="GO:0009306">
    <property type="term" value="P:protein secretion"/>
    <property type="evidence" value="ECO:0007669"/>
    <property type="project" value="UniProtKB-UniRule"/>
</dbReference>
<dbReference type="GO" id="GO:0006605">
    <property type="term" value="P:protein targeting"/>
    <property type="evidence" value="ECO:0007669"/>
    <property type="project" value="UniProtKB-UniRule"/>
</dbReference>
<dbReference type="InterPro" id="IPR005807">
    <property type="entry name" value="SecE_bac"/>
</dbReference>
<evidence type="ECO:0000256" key="8">
    <source>
        <dbReference type="ARBA" id="ARBA00023136"/>
    </source>
</evidence>
<keyword evidence="2 9" id="KW-0813">Transport</keyword>
<feature type="transmembrane region" description="Helical" evidence="9">
    <location>
        <begin position="39"/>
        <end position="58"/>
    </location>
</feature>
<gene>
    <name evidence="9" type="primary">secE</name>
    <name evidence="10" type="ORF">CKO42_06410</name>
</gene>
<keyword evidence="11" id="KW-1185">Reference proteome</keyword>
<dbReference type="Proteomes" id="UP001138768">
    <property type="component" value="Unassembled WGS sequence"/>
</dbReference>
<dbReference type="PROSITE" id="PS01067">
    <property type="entry name" value="SECE_SEC61G"/>
    <property type="match status" value="1"/>
</dbReference>
<dbReference type="Gene3D" id="1.20.5.1030">
    <property type="entry name" value="Preprotein translocase secy subunit"/>
    <property type="match status" value="1"/>
</dbReference>
<dbReference type="HAMAP" id="MF_00422">
    <property type="entry name" value="SecE"/>
    <property type="match status" value="1"/>
</dbReference>
<dbReference type="PANTHER" id="PTHR33910:SF1">
    <property type="entry name" value="PROTEIN TRANSLOCASE SUBUNIT SECE"/>
    <property type="match status" value="1"/>
</dbReference>
<keyword evidence="6 9" id="KW-1133">Transmembrane helix</keyword>
<dbReference type="GO" id="GO:0005886">
    <property type="term" value="C:plasma membrane"/>
    <property type="evidence" value="ECO:0007669"/>
    <property type="project" value="UniProtKB-UniRule"/>
</dbReference>
<comment type="subunit">
    <text evidence="9">Component of the Sec protein translocase complex. Heterotrimer consisting of SecY, SecE and SecG subunits. The heterotrimers can form oligomers, although 1 heterotrimer is thought to be able to translocate proteins. Interacts with the ribosome. Interacts with SecDF, and other proteins may be involved. Interacts with SecA.</text>
</comment>
<dbReference type="NCBIfam" id="TIGR00964">
    <property type="entry name" value="secE_bact"/>
    <property type="match status" value="1"/>
</dbReference>
<dbReference type="EMBL" id="NRRY01000007">
    <property type="protein sequence ID" value="MBK1618080.1"/>
    <property type="molecule type" value="Genomic_DNA"/>
</dbReference>
<organism evidence="10 11">
    <name type="scientific">Lamprobacter modestohalophilus</name>
    <dbReference type="NCBI Taxonomy" id="1064514"/>
    <lineage>
        <taxon>Bacteria</taxon>
        <taxon>Pseudomonadati</taxon>
        <taxon>Pseudomonadota</taxon>
        <taxon>Gammaproteobacteria</taxon>
        <taxon>Chromatiales</taxon>
        <taxon>Chromatiaceae</taxon>
        <taxon>Lamprobacter</taxon>
    </lineage>
</organism>
<accession>A0A9X0W780</accession>
<proteinExistence type="inferred from homology"/>
<evidence type="ECO:0000256" key="1">
    <source>
        <dbReference type="ARBA" id="ARBA00004370"/>
    </source>
</evidence>
<feature type="transmembrane region" description="Helical" evidence="9">
    <location>
        <begin position="88"/>
        <end position="109"/>
    </location>
</feature>
<dbReference type="PRINTS" id="PR01650">
    <property type="entry name" value="SECETRNLCASE"/>
</dbReference>
<dbReference type="RefSeq" id="WP_200240765.1">
    <property type="nucleotide sequence ID" value="NZ_NRRY01000007.1"/>
</dbReference>
<sequence>MNARAEAASTGLDTAKLAAAVLLLAGGIWAFYFFAPYSVLLRTLGLLVIASGAAALALTSAQGRQLWRFALDSRMEVRKVVWPTRQETIQTTLIVIVMVFILGLILWLFDTILRTIFNLLVGSGG</sequence>
<feature type="transmembrane region" description="Helical" evidence="9">
    <location>
        <begin position="12"/>
        <end position="33"/>
    </location>
</feature>
<evidence type="ECO:0000256" key="6">
    <source>
        <dbReference type="ARBA" id="ARBA00022989"/>
    </source>
</evidence>
<comment type="caution">
    <text evidence="10">The sequence shown here is derived from an EMBL/GenBank/DDBJ whole genome shotgun (WGS) entry which is preliminary data.</text>
</comment>
<comment type="function">
    <text evidence="9">Essential subunit of the Sec protein translocation channel SecYEG. Clamps together the 2 halves of SecY. May contact the channel plug during translocation.</text>
</comment>
<keyword evidence="8 9" id="KW-0472">Membrane</keyword>
<comment type="subcellular location">
    <subcellularLocation>
        <location evidence="1">Membrane</location>
    </subcellularLocation>
</comment>
<evidence type="ECO:0000256" key="9">
    <source>
        <dbReference type="HAMAP-Rule" id="MF_00422"/>
    </source>
</evidence>
<dbReference type="NCBIfam" id="NF004371">
    <property type="entry name" value="PRK05740.1-1"/>
    <property type="match status" value="1"/>
</dbReference>
<name>A0A9X0W780_9GAMM</name>
<keyword evidence="3 9" id="KW-1003">Cell membrane</keyword>
<protein>
    <recommendedName>
        <fullName evidence="9">Protein translocase subunit SecE</fullName>
    </recommendedName>
</protein>
<dbReference type="AlphaFoldDB" id="A0A9X0W780"/>
<keyword evidence="7 9" id="KW-0811">Translocation</keyword>
<keyword evidence="4 9" id="KW-0812">Transmembrane</keyword>
<evidence type="ECO:0000256" key="3">
    <source>
        <dbReference type="ARBA" id="ARBA00022475"/>
    </source>
</evidence>
<comment type="similarity">
    <text evidence="9">Belongs to the SecE/SEC61-gamma family.</text>
</comment>
<evidence type="ECO:0000256" key="5">
    <source>
        <dbReference type="ARBA" id="ARBA00022927"/>
    </source>
</evidence>
<dbReference type="Pfam" id="PF00584">
    <property type="entry name" value="SecE"/>
    <property type="match status" value="1"/>
</dbReference>
<evidence type="ECO:0000313" key="11">
    <source>
        <dbReference type="Proteomes" id="UP001138768"/>
    </source>
</evidence>
<dbReference type="GO" id="GO:0065002">
    <property type="term" value="P:intracellular protein transmembrane transport"/>
    <property type="evidence" value="ECO:0007669"/>
    <property type="project" value="UniProtKB-UniRule"/>
</dbReference>
<dbReference type="GO" id="GO:0043952">
    <property type="term" value="P:protein transport by the Sec complex"/>
    <property type="evidence" value="ECO:0007669"/>
    <property type="project" value="UniProtKB-UniRule"/>
</dbReference>
<dbReference type="InterPro" id="IPR038379">
    <property type="entry name" value="SecE_sf"/>
</dbReference>
<evidence type="ECO:0000313" key="10">
    <source>
        <dbReference type="EMBL" id="MBK1618080.1"/>
    </source>
</evidence>
<dbReference type="PANTHER" id="PTHR33910">
    <property type="entry name" value="PROTEIN TRANSLOCASE SUBUNIT SECE"/>
    <property type="match status" value="1"/>
</dbReference>
<keyword evidence="5 9" id="KW-0653">Protein transport</keyword>
<evidence type="ECO:0000256" key="7">
    <source>
        <dbReference type="ARBA" id="ARBA00023010"/>
    </source>
</evidence>
<evidence type="ECO:0000256" key="2">
    <source>
        <dbReference type="ARBA" id="ARBA00022448"/>
    </source>
</evidence>
<comment type="caution">
    <text evidence="9">Lacks conserved residue(s) required for the propagation of feature annotation.</text>
</comment>
<reference evidence="10 11" key="1">
    <citation type="journal article" date="2020" name="Microorganisms">
        <title>Osmotic Adaptation and Compatible Solute Biosynthesis of Phototrophic Bacteria as Revealed from Genome Analyses.</title>
        <authorList>
            <person name="Imhoff J.F."/>
            <person name="Rahn T."/>
            <person name="Kunzel S."/>
            <person name="Keller A."/>
            <person name="Neulinger S.C."/>
        </authorList>
    </citation>
    <scope>NUCLEOTIDE SEQUENCE [LARGE SCALE GENOMIC DNA]</scope>
    <source>
        <strain evidence="10 11">DSM 25653</strain>
    </source>
</reference>
<evidence type="ECO:0000256" key="4">
    <source>
        <dbReference type="ARBA" id="ARBA00022692"/>
    </source>
</evidence>
<dbReference type="GO" id="GO:0008320">
    <property type="term" value="F:protein transmembrane transporter activity"/>
    <property type="evidence" value="ECO:0007669"/>
    <property type="project" value="UniProtKB-UniRule"/>
</dbReference>
<dbReference type="InterPro" id="IPR001901">
    <property type="entry name" value="Translocase_SecE/Sec61-g"/>
</dbReference>